<dbReference type="Proteomes" id="UP001159042">
    <property type="component" value="Unassembled WGS sequence"/>
</dbReference>
<keyword evidence="9" id="KW-0863">Zinc-finger</keyword>
<accession>A0AAV8VB57</accession>
<comment type="function">
    <text evidence="1">Gap class segmentation protein that controls development of head structures.</text>
</comment>
<keyword evidence="11" id="KW-0238">DNA-binding</keyword>
<evidence type="ECO:0000256" key="2">
    <source>
        <dbReference type="ARBA" id="ARBA00004123"/>
    </source>
</evidence>
<evidence type="ECO:0000256" key="6">
    <source>
        <dbReference type="ARBA" id="ARBA00022492"/>
    </source>
</evidence>
<evidence type="ECO:0000259" key="13">
    <source>
        <dbReference type="SMART" id="SM00355"/>
    </source>
</evidence>
<dbReference type="GO" id="GO:0008270">
    <property type="term" value="F:zinc ion binding"/>
    <property type="evidence" value="ECO:0007669"/>
    <property type="project" value="UniProtKB-KW"/>
</dbReference>
<sequence>MNSVDNIPMEEPSEFISGIAKIERDNELISDAVKMENDEFINTKMFEASELISSAVEMEKNYDAVKIEEHCIKKEDEFYTEPIEMKPIECCQLNDDANEFKQVKDDQSPVDEVYEETLNTHVEFQEDSPEMKPAFKCGLCKFSSNRDSHLQIHVMFSHKKHPEIEWLKCSLCNFKSNQKGSLEMHMLVHKDPSEIKCMECNSCNFKTKKKGYMDKEKEPSQIKSFDCDSCDETKLRAPTLIQEGSVFSCNLCHFQTKYKRNLRRHNMTMHTDPSVIQWHKCKSCSFKTKKTYALRVHRQLMHSDSSKIKQFECSLRFDCDSCDYQAENETKPRAPTLIQEDSVFACNLCHFKTKLKRNLRRHHMTMHIDPSDIKWHKCESCSFKTKKSTL</sequence>
<evidence type="ECO:0000256" key="10">
    <source>
        <dbReference type="ARBA" id="ARBA00022833"/>
    </source>
</evidence>
<feature type="domain" description="C2H2-type" evidence="13">
    <location>
        <begin position="279"/>
        <end position="302"/>
    </location>
</feature>
<comment type="subcellular location">
    <subcellularLocation>
        <location evidence="2">Nucleus</location>
    </subcellularLocation>
</comment>
<evidence type="ECO:0000256" key="1">
    <source>
        <dbReference type="ARBA" id="ARBA00003983"/>
    </source>
</evidence>
<proteinExistence type="inferred from homology"/>
<evidence type="ECO:0000256" key="5">
    <source>
        <dbReference type="ARBA" id="ARBA00022473"/>
    </source>
</evidence>
<evidence type="ECO:0000256" key="12">
    <source>
        <dbReference type="ARBA" id="ARBA00023242"/>
    </source>
</evidence>
<evidence type="ECO:0000256" key="9">
    <source>
        <dbReference type="ARBA" id="ARBA00022771"/>
    </source>
</evidence>
<evidence type="ECO:0000313" key="15">
    <source>
        <dbReference type="Proteomes" id="UP001159042"/>
    </source>
</evidence>
<keyword evidence="8" id="KW-0677">Repeat</keyword>
<keyword evidence="7" id="KW-0479">Metal-binding</keyword>
<name>A0AAV8VB57_9CUCU</name>
<feature type="domain" description="C2H2-type" evidence="13">
    <location>
        <begin position="344"/>
        <end position="367"/>
    </location>
</feature>
<comment type="caution">
    <text evidence="14">The sequence shown here is derived from an EMBL/GenBank/DDBJ whole genome shotgun (WGS) entry which is preliminary data.</text>
</comment>
<feature type="domain" description="C2H2-type" evidence="13">
    <location>
        <begin position="135"/>
        <end position="158"/>
    </location>
</feature>
<keyword evidence="10" id="KW-0862">Zinc</keyword>
<reference evidence="14 15" key="1">
    <citation type="journal article" date="2023" name="Insect Mol. Biol.">
        <title>Genome sequencing provides insights into the evolution of gene families encoding plant cell wall-degrading enzymes in longhorned beetles.</title>
        <authorList>
            <person name="Shin N.R."/>
            <person name="Okamura Y."/>
            <person name="Kirsch R."/>
            <person name="Pauchet Y."/>
        </authorList>
    </citation>
    <scope>NUCLEOTIDE SEQUENCE [LARGE SCALE GENOMIC DNA]</scope>
    <source>
        <strain evidence="14">EAD_L_NR</strain>
    </source>
</reference>
<dbReference type="InterPro" id="IPR036236">
    <property type="entry name" value="Znf_C2H2_sf"/>
</dbReference>
<keyword evidence="5" id="KW-0217">Developmental protein</keyword>
<organism evidence="14 15">
    <name type="scientific">Exocentrus adspersus</name>
    <dbReference type="NCBI Taxonomy" id="1586481"/>
    <lineage>
        <taxon>Eukaryota</taxon>
        <taxon>Metazoa</taxon>
        <taxon>Ecdysozoa</taxon>
        <taxon>Arthropoda</taxon>
        <taxon>Hexapoda</taxon>
        <taxon>Insecta</taxon>
        <taxon>Pterygota</taxon>
        <taxon>Neoptera</taxon>
        <taxon>Endopterygota</taxon>
        <taxon>Coleoptera</taxon>
        <taxon>Polyphaga</taxon>
        <taxon>Cucujiformia</taxon>
        <taxon>Chrysomeloidea</taxon>
        <taxon>Cerambycidae</taxon>
        <taxon>Lamiinae</taxon>
        <taxon>Acanthocinini</taxon>
        <taxon>Exocentrus</taxon>
    </lineage>
</organism>
<keyword evidence="12" id="KW-0539">Nucleus</keyword>
<keyword evidence="6" id="KW-0302">Gap protein</keyword>
<feature type="domain" description="C2H2-type" evidence="13">
    <location>
        <begin position="247"/>
        <end position="270"/>
    </location>
</feature>
<dbReference type="GO" id="GO:0035282">
    <property type="term" value="P:segmentation"/>
    <property type="evidence" value="ECO:0007669"/>
    <property type="project" value="UniProtKB-KW"/>
</dbReference>
<evidence type="ECO:0000256" key="7">
    <source>
        <dbReference type="ARBA" id="ARBA00022723"/>
    </source>
</evidence>
<dbReference type="PANTHER" id="PTHR24392">
    <property type="entry name" value="ZINC FINGER PROTEIN"/>
    <property type="match status" value="1"/>
</dbReference>
<gene>
    <name evidence="14" type="ORF">NQ315_015289</name>
</gene>
<dbReference type="AlphaFoldDB" id="A0AAV8VB57"/>
<evidence type="ECO:0000256" key="11">
    <source>
        <dbReference type="ARBA" id="ARBA00023125"/>
    </source>
</evidence>
<comment type="similarity">
    <text evidence="3">Belongs to the hunchback C2H2-type zinc-finger protein family.</text>
</comment>
<evidence type="ECO:0000313" key="14">
    <source>
        <dbReference type="EMBL" id="KAJ8911286.1"/>
    </source>
</evidence>
<dbReference type="SUPFAM" id="SSF57667">
    <property type="entry name" value="beta-beta-alpha zinc fingers"/>
    <property type="match status" value="1"/>
</dbReference>
<dbReference type="Gene3D" id="3.30.160.60">
    <property type="entry name" value="Classic Zinc Finger"/>
    <property type="match status" value="4"/>
</dbReference>
<protein>
    <recommendedName>
        <fullName evidence="4">Protein hunchback</fullName>
    </recommendedName>
</protein>
<dbReference type="InterPro" id="IPR013087">
    <property type="entry name" value="Znf_C2H2_type"/>
</dbReference>
<dbReference type="PANTHER" id="PTHR24392:SF49">
    <property type="entry name" value="PROTEIN HUNCHBACK"/>
    <property type="match status" value="1"/>
</dbReference>
<keyword evidence="15" id="KW-1185">Reference proteome</keyword>
<evidence type="ECO:0000256" key="4">
    <source>
        <dbReference type="ARBA" id="ARBA00013638"/>
    </source>
</evidence>
<evidence type="ECO:0000256" key="8">
    <source>
        <dbReference type="ARBA" id="ARBA00022737"/>
    </source>
</evidence>
<dbReference type="SMART" id="SM00355">
    <property type="entry name" value="ZnF_C2H2"/>
    <property type="match status" value="5"/>
</dbReference>
<feature type="domain" description="C2H2-type" evidence="13">
    <location>
        <begin position="167"/>
        <end position="189"/>
    </location>
</feature>
<dbReference type="GO" id="GO:0003677">
    <property type="term" value="F:DNA binding"/>
    <property type="evidence" value="ECO:0007669"/>
    <property type="project" value="UniProtKB-KW"/>
</dbReference>
<evidence type="ECO:0000256" key="3">
    <source>
        <dbReference type="ARBA" id="ARBA00007746"/>
    </source>
</evidence>
<dbReference type="GO" id="GO:0005634">
    <property type="term" value="C:nucleus"/>
    <property type="evidence" value="ECO:0007669"/>
    <property type="project" value="UniProtKB-SubCell"/>
</dbReference>
<dbReference type="EMBL" id="JANEYG010000203">
    <property type="protein sequence ID" value="KAJ8911286.1"/>
    <property type="molecule type" value="Genomic_DNA"/>
</dbReference>